<dbReference type="InterPro" id="IPR036412">
    <property type="entry name" value="HAD-like_sf"/>
</dbReference>
<reference evidence="1" key="1">
    <citation type="submission" date="2020-11" db="EMBL/GenBank/DDBJ databases">
        <authorList>
            <person name="Tran Van P."/>
        </authorList>
    </citation>
    <scope>NUCLEOTIDE SEQUENCE</scope>
</reference>
<dbReference type="GO" id="GO:0006281">
    <property type="term" value="P:DNA repair"/>
    <property type="evidence" value="ECO:0007669"/>
    <property type="project" value="TreeGrafter"/>
</dbReference>
<dbReference type="EMBL" id="CAJPVJ010033885">
    <property type="protein sequence ID" value="CAG2180821.1"/>
    <property type="molecule type" value="Genomic_DNA"/>
</dbReference>
<dbReference type="OrthoDB" id="10023235at2759"/>
<dbReference type="EMBL" id="OC948710">
    <property type="protein sequence ID" value="CAD7663684.1"/>
    <property type="molecule type" value="Genomic_DNA"/>
</dbReference>
<dbReference type="SUPFAM" id="SSF56784">
    <property type="entry name" value="HAD-like"/>
    <property type="match status" value="1"/>
</dbReference>
<evidence type="ECO:0000313" key="2">
    <source>
        <dbReference type="Proteomes" id="UP000728032"/>
    </source>
</evidence>
<gene>
    <name evidence="1" type="ORF">ONB1V03_LOCUS20242</name>
</gene>
<name>A0A7R9MQA9_9ACAR</name>
<dbReference type="InterPro" id="IPR023214">
    <property type="entry name" value="HAD_sf"/>
</dbReference>
<dbReference type="GO" id="GO:0008967">
    <property type="term" value="F:phosphoglycolate phosphatase activity"/>
    <property type="evidence" value="ECO:0007669"/>
    <property type="project" value="TreeGrafter"/>
</dbReference>
<dbReference type="AlphaFoldDB" id="A0A7R9MQA9"/>
<proteinExistence type="predicted"/>
<dbReference type="InterPro" id="IPR050155">
    <property type="entry name" value="HAD-like_hydrolase_sf"/>
</dbReference>
<sequence>MHDNFIPQVLSSLTKYSNVIEGVADVVKRLKRAPFSLKIGSTTGYPKEVLKILLQASSTQGFIPDASVCLEEVPEANPSHPSPAPLWLCAIRLGLSPIEFKVDDSVNGIAEGLLAGVWTVGIAKTSSYVGLNEQQLDELKSSELRMRLQRAYDALSGSGAHYVIDTIADLPVVIEDINRRLANGEKP</sequence>
<dbReference type="Proteomes" id="UP000728032">
    <property type="component" value="Unassembled WGS sequence"/>
</dbReference>
<accession>A0A7R9MQA9</accession>
<keyword evidence="2" id="KW-1185">Reference proteome</keyword>
<dbReference type="GO" id="GO:0005829">
    <property type="term" value="C:cytosol"/>
    <property type="evidence" value="ECO:0007669"/>
    <property type="project" value="TreeGrafter"/>
</dbReference>
<protein>
    <recommendedName>
        <fullName evidence="3">Phosphonoacetaldehyde hydrolase</fullName>
    </recommendedName>
</protein>
<dbReference type="PANTHER" id="PTHR43434">
    <property type="entry name" value="PHOSPHOGLYCOLATE PHOSPHATASE"/>
    <property type="match status" value="1"/>
</dbReference>
<evidence type="ECO:0000313" key="1">
    <source>
        <dbReference type="EMBL" id="CAD7663684.1"/>
    </source>
</evidence>
<organism evidence="1">
    <name type="scientific">Oppiella nova</name>
    <dbReference type="NCBI Taxonomy" id="334625"/>
    <lineage>
        <taxon>Eukaryota</taxon>
        <taxon>Metazoa</taxon>
        <taxon>Ecdysozoa</taxon>
        <taxon>Arthropoda</taxon>
        <taxon>Chelicerata</taxon>
        <taxon>Arachnida</taxon>
        <taxon>Acari</taxon>
        <taxon>Acariformes</taxon>
        <taxon>Sarcoptiformes</taxon>
        <taxon>Oribatida</taxon>
        <taxon>Brachypylina</taxon>
        <taxon>Oppioidea</taxon>
        <taxon>Oppiidae</taxon>
        <taxon>Oppiella</taxon>
    </lineage>
</organism>
<dbReference type="PANTHER" id="PTHR43434:SF19">
    <property type="entry name" value="PHOSPHONOACETALDEHYDE HYDROLASE"/>
    <property type="match status" value="1"/>
</dbReference>
<dbReference type="Gene3D" id="3.40.50.1000">
    <property type="entry name" value="HAD superfamily/HAD-like"/>
    <property type="match status" value="1"/>
</dbReference>
<evidence type="ECO:0008006" key="3">
    <source>
        <dbReference type="Google" id="ProtNLM"/>
    </source>
</evidence>